<dbReference type="Proteomes" id="UP000593578">
    <property type="component" value="Unassembled WGS sequence"/>
</dbReference>
<accession>A0A0D2TRU1</accession>
<evidence type="ECO:0000313" key="5">
    <source>
        <dbReference type="Proteomes" id="UP000593578"/>
    </source>
</evidence>
<protein>
    <recommendedName>
        <fullName evidence="6">Pentacotripeptide-repeat region of PRORP domain-containing protein</fullName>
    </recommendedName>
</protein>
<dbReference type="Proteomes" id="UP000032304">
    <property type="component" value="Chromosome 12"/>
</dbReference>
<evidence type="ECO:0000256" key="1">
    <source>
        <dbReference type="ARBA" id="ARBA00022737"/>
    </source>
</evidence>
<dbReference type="OMA" id="HKLCVFR"/>
<evidence type="ECO:0008006" key="6">
    <source>
        <dbReference type="Google" id="ProtNLM"/>
    </source>
</evidence>
<dbReference type="Pfam" id="PF13041">
    <property type="entry name" value="PPR_2"/>
    <property type="match status" value="3"/>
</dbReference>
<dbReference type="Pfam" id="PF01535">
    <property type="entry name" value="PPR"/>
    <property type="match status" value="4"/>
</dbReference>
<reference evidence="3" key="3">
    <citation type="submission" date="2020-04" db="EMBL/GenBank/DDBJ databases">
        <authorList>
            <person name="Grover C.E."/>
            <person name="Arick M.A. II"/>
            <person name="Thrash A."/>
            <person name="Conover J.L."/>
            <person name="Sanders W.S."/>
            <person name="Peterson D.G."/>
            <person name="Scheffler J.A."/>
            <person name="Scheffler B.E."/>
            <person name="Wendel J.F."/>
        </authorList>
    </citation>
    <scope>NUCLEOTIDE SEQUENCE</scope>
    <source>
        <strain evidence="3">8</strain>
        <tissue evidence="3">Leaf</tissue>
    </source>
</reference>
<keyword evidence="4" id="KW-1185">Reference proteome</keyword>
<dbReference type="InterPro" id="IPR011990">
    <property type="entry name" value="TPR-like_helical_dom_sf"/>
</dbReference>
<dbReference type="OrthoDB" id="185373at2759"/>
<sequence>MKKLSHPLSWIFSALSSIETHDFLLQSFPSFHSRLVWSSSSSSSLGVPSHEHIAHLILDQNSAETALKTFQWASKLPNFTHSQSTYRALIQKLCAFRRFNTVKELLDEMPTTLGVPPDEDILVTLVRGLGRARMIRDVIEVLDLASRFNKPPSLKIFNSILDVLVKEDIDLARNFYRKKMMPTGVQSDEYTFGILMKGLCLTNRIADAFKLLQLIKSSTVKPNAVLYNTLIHALCKNGKVGRARSLMNEMENPNAVTFNILISAYCKEENLVQALVLLEKSFTMGFVPDVITLTKVLKILCDVGRVSEGFEILEKVESKGGVVDVVAYNTLIKGYCRIGKVKLGQRLSRDMENKGRLPNADTYNILISGFCESDMLDSALDMFNEMKTDGISWNFATFDKLIEGLCSAGRMEDGFKILELMEESKVGSGGRVSPYNSVLYGLYKNNCSGEALEFLSKMQNLFPRAVDRNIRILEFCKEGSIEDAKRVYDQMIGEGGIPSVHVFDCLIRRFCQKGCMREAVELMNEMVVCGYLPAASTFNDVISGFCSRDKLGSALKLMEDMAGRGCRLDDGSYSPLINAFCRMGNIQKAIMLLLQMLGENIIPDDLTWKIVLVCLSQERQWLESKKLLVNNLLPCIIEM</sequence>
<reference evidence="2 4" key="1">
    <citation type="journal article" date="2012" name="Nature">
        <title>Repeated polyploidization of Gossypium genomes and the evolution of spinnable cotton fibres.</title>
        <authorList>
            <person name="Paterson A.H."/>
            <person name="Wendel J.F."/>
            <person name="Gundlach H."/>
            <person name="Guo H."/>
            <person name="Jenkins J."/>
            <person name="Jin D."/>
            <person name="Llewellyn D."/>
            <person name="Showmaker K.C."/>
            <person name="Shu S."/>
            <person name="Udall J."/>
            <person name="Yoo M.J."/>
            <person name="Byers R."/>
            <person name="Chen W."/>
            <person name="Doron-Faigenboim A."/>
            <person name="Duke M.V."/>
            <person name="Gong L."/>
            <person name="Grimwood J."/>
            <person name="Grover C."/>
            <person name="Grupp K."/>
            <person name="Hu G."/>
            <person name="Lee T.H."/>
            <person name="Li J."/>
            <person name="Lin L."/>
            <person name="Liu T."/>
            <person name="Marler B.S."/>
            <person name="Page J.T."/>
            <person name="Roberts A.W."/>
            <person name="Romanel E."/>
            <person name="Sanders W.S."/>
            <person name="Szadkowski E."/>
            <person name="Tan X."/>
            <person name="Tang H."/>
            <person name="Xu C."/>
            <person name="Wang J."/>
            <person name="Wang Z."/>
            <person name="Zhang D."/>
            <person name="Zhang L."/>
            <person name="Ashrafi H."/>
            <person name="Bedon F."/>
            <person name="Bowers J.E."/>
            <person name="Brubaker C.L."/>
            <person name="Chee P.W."/>
            <person name="Das S."/>
            <person name="Gingle A.R."/>
            <person name="Haigler C.H."/>
            <person name="Harker D."/>
            <person name="Hoffmann L.V."/>
            <person name="Hovav R."/>
            <person name="Jones D.C."/>
            <person name="Lemke C."/>
            <person name="Mansoor S."/>
            <person name="ur Rahman M."/>
            <person name="Rainville L.N."/>
            <person name="Rambani A."/>
            <person name="Reddy U.K."/>
            <person name="Rong J.K."/>
            <person name="Saranga Y."/>
            <person name="Scheffler B.E."/>
            <person name="Scheffler J.A."/>
            <person name="Stelly D.M."/>
            <person name="Triplett B.A."/>
            <person name="Van Deynze A."/>
            <person name="Vaslin M.F."/>
            <person name="Waghmare V.N."/>
            <person name="Walford S.A."/>
            <person name="Wright R.J."/>
            <person name="Zaki E.A."/>
            <person name="Zhang T."/>
            <person name="Dennis E.S."/>
            <person name="Mayer K.F."/>
            <person name="Peterson D.G."/>
            <person name="Rokhsar D.S."/>
            <person name="Wang X."/>
            <person name="Schmutz J."/>
        </authorList>
    </citation>
    <scope>NUCLEOTIDE SEQUENCE [LARGE SCALE GENOMIC DNA]</scope>
</reference>
<dbReference type="Pfam" id="PF12854">
    <property type="entry name" value="PPR_1"/>
    <property type="match status" value="2"/>
</dbReference>
<dbReference type="NCBIfam" id="TIGR00756">
    <property type="entry name" value="PPR"/>
    <property type="match status" value="10"/>
</dbReference>
<dbReference type="PANTHER" id="PTHR47942:SF27">
    <property type="entry name" value="PPR CONTAINING PLANT-LIKE PROTEIN"/>
    <property type="match status" value="1"/>
</dbReference>
<dbReference type="Gramene" id="KJB78283">
    <property type="protein sequence ID" value="KJB78283"/>
    <property type="gene ID" value="B456_012G187700"/>
</dbReference>
<evidence type="ECO:0000313" key="4">
    <source>
        <dbReference type="Proteomes" id="UP000032304"/>
    </source>
</evidence>
<dbReference type="Gene3D" id="1.25.40.10">
    <property type="entry name" value="Tetratricopeptide repeat domain"/>
    <property type="match status" value="6"/>
</dbReference>
<name>A0A0D2TRU1_GOSRA</name>
<proteinExistence type="predicted"/>
<gene>
    <name evidence="2" type="ORF">B456_012G187700</name>
    <name evidence="3" type="ORF">Gorai_005029</name>
</gene>
<dbReference type="AlphaFoldDB" id="A0A0D2TRU1"/>
<dbReference type="Pfam" id="PF13812">
    <property type="entry name" value="PPR_3"/>
    <property type="match status" value="1"/>
</dbReference>
<reference evidence="3 5" key="2">
    <citation type="journal article" date="2019" name="Genome Biol. Evol.">
        <title>Insights into the evolution of the New World diploid cottons (Gossypium, subgenus Houzingenia) based on genome sequencing.</title>
        <authorList>
            <person name="Grover C.E."/>
            <person name="Arick M.A. 2nd"/>
            <person name="Thrash A."/>
            <person name="Conover J.L."/>
            <person name="Sanders W.S."/>
            <person name="Peterson D.G."/>
            <person name="Frelichowski J.E."/>
            <person name="Scheffler J.A."/>
            <person name="Scheffler B.E."/>
            <person name="Wendel J.F."/>
        </authorList>
    </citation>
    <scope>NUCLEOTIDE SEQUENCE [LARGE SCALE GENOMIC DNA]</scope>
    <source>
        <strain evidence="3">8</strain>
        <tissue evidence="3">Leaf</tissue>
    </source>
</reference>
<evidence type="ECO:0000313" key="3">
    <source>
        <dbReference type="EMBL" id="MBA0601864.1"/>
    </source>
</evidence>
<dbReference type="EMBL" id="JABEZZ010000012">
    <property type="protein sequence ID" value="MBA0601864.1"/>
    <property type="molecule type" value="Genomic_DNA"/>
</dbReference>
<dbReference type="PANTHER" id="PTHR47942">
    <property type="entry name" value="TETRATRICOPEPTIDE REPEAT (TPR)-LIKE SUPERFAMILY PROTEIN-RELATED"/>
    <property type="match status" value="1"/>
</dbReference>
<dbReference type="EMBL" id="CM001751">
    <property type="protein sequence ID" value="KJB78283.1"/>
    <property type="molecule type" value="Genomic_DNA"/>
</dbReference>
<dbReference type="STRING" id="29730.A0A0D2TRU1"/>
<keyword evidence="1" id="KW-0677">Repeat</keyword>
<dbReference type="KEGG" id="gra:105779396"/>
<dbReference type="InterPro" id="IPR002885">
    <property type="entry name" value="PPR_rpt"/>
</dbReference>
<dbReference type="InterPro" id="IPR051222">
    <property type="entry name" value="PPR/CCM1_RNA-binding"/>
</dbReference>
<organism evidence="2 4">
    <name type="scientific">Gossypium raimondii</name>
    <name type="common">Peruvian cotton</name>
    <name type="synonym">Gossypium klotzschianum subsp. raimondii</name>
    <dbReference type="NCBI Taxonomy" id="29730"/>
    <lineage>
        <taxon>Eukaryota</taxon>
        <taxon>Viridiplantae</taxon>
        <taxon>Streptophyta</taxon>
        <taxon>Embryophyta</taxon>
        <taxon>Tracheophyta</taxon>
        <taxon>Spermatophyta</taxon>
        <taxon>Magnoliopsida</taxon>
        <taxon>eudicotyledons</taxon>
        <taxon>Gunneridae</taxon>
        <taxon>Pentapetalae</taxon>
        <taxon>rosids</taxon>
        <taxon>malvids</taxon>
        <taxon>Malvales</taxon>
        <taxon>Malvaceae</taxon>
        <taxon>Malvoideae</taxon>
        <taxon>Gossypium</taxon>
    </lineage>
</organism>
<evidence type="ECO:0000313" key="2">
    <source>
        <dbReference type="EMBL" id="KJB78283.1"/>
    </source>
</evidence>
<dbReference type="eggNOG" id="KOG4197">
    <property type="taxonomic scope" value="Eukaryota"/>
</dbReference>